<gene>
    <name evidence="1" type="ORF">BV25DRAFT_1843152</name>
</gene>
<comment type="caution">
    <text evidence="1">The sequence shown here is derived from an EMBL/GenBank/DDBJ whole genome shotgun (WGS) entry which is preliminary data.</text>
</comment>
<evidence type="ECO:0000313" key="2">
    <source>
        <dbReference type="Proteomes" id="UP000814140"/>
    </source>
</evidence>
<proteinExistence type="predicted"/>
<name>A0ACB8SFX6_9AGAM</name>
<keyword evidence="2" id="KW-1185">Reference proteome</keyword>
<protein>
    <submittedName>
        <fullName evidence="1">Uncharacterized protein</fullName>
    </submittedName>
</protein>
<sequence length="167" mass="17874">MTMSPLELPAQLWRWYVDYLWNYERDSWVASTASTFRVLAILTILPGILLTLLDVTSYVIARTLGDPTASTSVPPPETPAPAPPRIVVHPFDGEERLAGVGVFSPAASQPGSPTLSRAAPRGDETEGEGEGSLGESFALLDREDGGGDGAVQMRKRVRPVDLGEAEA</sequence>
<accession>A0ACB8SFX6</accession>
<reference evidence="1" key="1">
    <citation type="submission" date="2021-03" db="EMBL/GenBank/DDBJ databases">
        <authorList>
            <consortium name="DOE Joint Genome Institute"/>
            <person name="Ahrendt S."/>
            <person name="Looney B.P."/>
            <person name="Miyauchi S."/>
            <person name="Morin E."/>
            <person name="Drula E."/>
            <person name="Courty P.E."/>
            <person name="Chicoki N."/>
            <person name="Fauchery L."/>
            <person name="Kohler A."/>
            <person name="Kuo A."/>
            <person name="Labutti K."/>
            <person name="Pangilinan J."/>
            <person name="Lipzen A."/>
            <person name="Riley R."/>
            <person name="Andreopoulos W."/>
            <person name="He G."/>
            <person name="Johnson J."/>
            <person name="Barry K.W."/>
            <person name="Grigoriev I.V."/>
            <person name="Nagy L."/>
            <person name="Hibbett D."/>
            <person name="Henrissat B."/>
            <person name="Matheny P.B."/>
            <person name="Labbe J."/>
            <person name="Martin F."/>
        </authorList>
    </citation>
    <scope>NUCLEOTIDE SEQUENCE</scope>
    <source>
        <strain evidence="1">HHB10654</strain>
    </source>
</reference>
<dbReference type="Proteomes" id="UP000814140">
    <property type="component" value="Unassembled WGS sequence"/>
</dbReference>
<dbReference type="EMBL" id="MU277307">
    <property type="protein sequence ID" value="KAI0055162.1"/>
    <property type="molecule type" value="Genomic_DNA"/>
</dbReference>
<evidence type="ECO:0000313" key="1">
    <source>
        <dbReference type="EMBL" id="KAI0055162.1"/>
    </source>
</evidence>
<reference evidence="1" key="2">
    <citation type="journal article" date="2022" name="New Phytol.">
        <title>Evolutionary transition to the ectomycorrhizal habit in the genomes of a hyperdiverse lineage of mushroom-forming fungi.</title>
        <authorList>
            <person name="Looney B."/>
            <person name="Miyauchi S."/>
            <person name="Morin E."/>
            <person name="Drula E."/>
            <person name="Courty P.E."/>
            <person name="Kohler A."/>
            <person name="Kuo A."/>
            <person name="LaButti K."/>
            <person name="Pangilinan J."/>
            <person name="Lipzen A."/>
            <person name="Riley R."/>
            <person name="Andreopoulos W."/>
            <person name="He G."/>
            <person name="Johnson J."/>
            <person name="Nolan M."/>
            <person name="Tritt A."/>
            <person name="Barry K.W."/>
            <person name="Grigoriev I.V."/>
            <person name="Nagy L.G."/>
            <person name="Hibbett D."/>
            <person name="Henrissat B."/>
            <person name="Matheny P.B."/>
            <person name="Labbe J."/>
            <person name="Martin F.M."/>
        </authorList>
    </citation>
    <scope>NUCLEOTIDE SEQUENCE</scope>
    <source>
        <strain evidence="1">HHB10654</strain>
    </source>
</reference>
<organism evidence="1 2">
    <name type="scientific">Artomyces pyxidatus</name>
    <dbReference type="NCBI Taxonomy" id="48021"/>
    <lineage>
        <taxon>Eukaryota</taxon>
        <taxon>Fungi</taxon>
        <taxon>Dikarya</taxon>
        <taxon>Basidiomycota</taxon>
        <taxon>Agaricomycotina</taxon>
        <taxon>Agaricomycetes</taxon>
        <taxon>Russulales</taxon>
        <taxon>Auriscalpiaceae</taxon>
        <taxon>Artomyces</taxon>
    </lineage>
</organism>